<dbReference type="PANTHER" id="PTHR12202:SF0">
    <property type="entry name" value="ESF1 HOMOLOG"/>
    <property type="match status" value="1"/>
</dbReference>
<evidence type="ECO:0000256" key="1">
    <source>
        <dbReference type="ARBA" id="ARBA00004604"/>
    </source>
</evidence>
<feature type="compositionally biased region" description="Basic and acidic residues" evidence="5">
    <location>
        <begin position="159"/>
        <end position="169"/>
    </location>
</feature>
<feature type="compositionally biased region" description="Basic residues" evidence="5">
    <location>
        <begin position="557"/>
        <end position="566"/>
    </location>
</feature>
<name>A0AAD4MDA1_9AGAM</name>
<proteinExistence type="inferred from homology"/>
<dbReference type="InterPro" id="IPR039754">
    <property type="entry name" value="Esf1"/>
</dbReference>
<keyword evidence="9" id="KW-1185">Reference proteome</keyword>
<evidence type="ECO:0008006" key="10">
    <source>
        <dbReference type="Google" id="ProtNLM"/>
    </source>
</evidence>
<dbReference type="GO" id="GO:0005730">
    <property type="term" value="C:nucleolus"/>
    <property type="evidence" value="ECO:0007669"/>
    <property type="project" value="UniProtKB-SubCell"/>
</dbReference>
<feature type="compositionally biased region" description="Basic residues" evidence="5">
    <location>
        <begin position="470"/>
        <end position="483"/>
    </location>
</feature>
<feature type="compositionally biased region" description="Basic and acidic residues" evidence="5">
    <location>
        <begin position="484"/>
        <end position="495"/>
    </location>
</feature>
<sequence length="669" mass="76127">MSTSDSRFTRLKSDPRFRSIKRHKNKVPVDSRFSSVFVLNKSKFIVGHVDKYGRQLSDSQENENLRRFYRLDSENRFQFPTGPDYARGEMLLESSDEEIGGDASDGAQSSDDDNGDDIITLGRDTNGSIPVLEGGDVEVDLDENVSADVNARATLDPKTAPRDEQESLSRTRRIAIVDLDWDYIRATHLYKIFTSTISPVKSSSSNPVSLPAVWGKVLSVRIYPSKFGLERMAHEENGPPLKLFKKKKTIDGEEVNEKTIYETGNADEYDEDALRQYQLERLRYYYAIVECGTVQLASHLYSMLQGAELERSANVLNLSFVPDDMTFEVECRDQATSVIESTNYQPLDFATDALRHSKVKLTWDQDDPERDRVTRRTLSLKEIEENDFRAYIASSSDSSEHDTKPIKKHIDREKLRALLLSGEGNDLPEGWGGGKTRDMAEGHGDVDMEVTFRPALSGEKDEDETTLGRYQRKLREKRKKRRQDLKEKVEGKPISDDFFAQSEEEDIDGASVTKQRGETRKPSTKEELSLLVAPDQPDLETKHFDMATIIKAEKSEGKKRKGRKKKENGNHENDLQDNFTIDVKDERFRALHEDYAFAIDPTNPHFKKTRSMSTLLEERSKRKNARDGAHTAVQVPKSGALHSLSRLVESVKRKGTVTVEDGDIKRRKL</sequence>
<dbReference type="EMBL" id="WTXG01000001">
    <property type="protein sequence ID" value="KAI0307985.1"/>
    <property type="molecule type" value="Genomic_DNA"/>
</dbReference>
<gene>
    <name evidence="8" type="ORF">B0F90DRAFT_1807324</name>
</gene>
<organism evidence="8 9">
    <name type="scientific">Multifurca ochricompacta</name>
    <dbReference type="NCBI Taxonomy" id="376703"/>
    <lineage>
        <taxon>Eukaryota</taxon>
        <taxon>Fungi</taxon>
        <taxon>Dikarya</taxon>
        <taxon>Basidiomycota</taxon>
        <taxon>Agaricomycotina</taxon>
        <taxon>Agaricomycetes</taxon>
        <taxon>Russulales</taxon>
        <taxon>Russulaceae</taxon>
        <taxon>Multifurca</taxon>
    </lineage>
</organism>
<feature type="region of interest" description="Disordered" evidence="5">
    <location>
        <begin position="97"/>
        <end position="126"/>
    </location>
</feature>
<dbReference type="Pfam" id="PF25121">
    <property type="entry name" value="RRM_ESF1"/>
    <property type="match status" value="1"/>
</dbReference>
<evidence type="ECO:0000259" key="7">
    <source>
        <dbReference type="Pfam" id="PF25121"/>
    </source>
</evidence>
<feature type="region of interest" description="Disordered" evidence="5">
    <location>
        <begin position="553"/>
        <end position="575"/>
    </location>
</feature>
<evidence type="ECO:0000259" key="6">
    <source>
        <dbReference type="Pfam" id="PF08159"/>
    </source>
</evidence>
<evidence type="ECO:0000256" key="5">
    <source>
        <dbReference type="SAM" id="MobiDB-lite"/>
    </source>
</evidence>
<feature type="region of interest" description="Disordered" evidence="5">
    <location>
        <begin position="453"/>
        <end position="527"/>
    </location>
</feature>
<dbReference type="Proteomes" id="UP001203297">
    <property type="component" value="Unassembled WGS sequence"/>
</dbReference>
<dbReference type="InterPro" id="IPR056750">
    <property type="entry name" value="RRM_ESF1"/>
</dbReference>
<feature type="region of interest" description="Disordered" evidence="5">
    <location>
        <begin position="150"/>
        <end position="169"/>
    </location>
</feature>
<evidence type="ECO:0000256" key="4">
    <source>
        <dbReference type="ARBA" id="ARBA00023242"/>
    </source>
</evidence>
<keyword evidence="3" id="KW-0175">Coiled coil</keyword>
<evidence type="ECO:0000313" key="8">
    <source>
        <dbReference type="EMBL" id="KAI0307985.1"/>
    </source>
</evidence>
<dbReference type="GO" id="GO:0003723">
    <property type="term" value="F:RNA binding"/>
    <property type="evidence" value="ECO:0007669"/>
    <property type="project" value="TreeGrafter"/>
</dbReference>
<accession>A0AAD4MDA1</accession>
<protein>
    <recommendedName>
        <fullName evidence="10">NUC153 domain-containing protein</fullName>
    </recommendedName>
</protein>
<evidence type="ECO:0000313" key="9">
    <source>
        <dbReference type="Proteomes" id="UP001203297"/>
    </source>
</evidence>
<dbReference type="AlphaFoldDB" id="A0AAD4MDA1"/>
<dbReference type="InterPro" id="IPR012580">
    <property type="entry name" value="NUC153"/>
</dbReference>
<evidence type="ECO:0000256" key="3">
    <source>
        <dbReference type="ARBA" id="ARBA00023054"/>
    </source>
</evidence>
<evidence type="ECO:0000256" key="2">
    <source>
        <dbReference type="ARBA" id="ARBA00009087"/>
    </source>
</evidence>
<dbReference type="GO" id="GO:0006364">
    <property type="term" value="P:rRNA processing"/>
    <property type="evidence" value="ECO:0007669"/>
    <property type="project" value="InterPro"/>
</dbReference>
<feature type="domain" description="ESF1 RRM" evidence="7">
    <location>
        <begin position="171"/>
        <end position="336"/>
    </location>
</feature>
<comment type="similarity">
    <text evidence="2">Belongs to the ESF1 family.</text>
</comment>
<reference evidence="8" key="1">
    <citation type="journal article" date="2022" name="New Phytol.">
        <title>Evolutionary transition to the ectomycorrhizal habit in the genomes of a hyperdiverse lineage of mushroom-forming fungi.</title>
        <authorList>
            <person name="Looney B."/>
            <person name="Miyauchi S."/>
            <person name="Morin E."/>
            <person name="Drula E."/>
            <person name="Courty P.E."/>
            <person name="Kohler A."/>
            <person name="Kuo A."/>
            <person name="LaButti K."/>
            <person name="Pangilinan J."/>
            <person name="Lipzen A."/>
            <person name="Riley R."/>
            <person name="Andreopoulos W."/>
            <person name="He G."/>
            <person name="Johnson J."/>
            <person name="Nolan M."/>
            <person name="Tritt A."/>
            <person name="Barry K.W."/>
            <person name="Grigoriev I.V."/>
            <person name="Nagy L.G."/>
            <person name="Hibbett D."/>
            <person name="Henrissat B."/>
            <person name="Matheny P.B."/>
            <person name="Labbe J."/>
            <person name="Martin F.M."/>
        </authorList>
    </citation>
    <scope>NUCLEOTIDE SEQUENCE</scope>
    <source>
        <strain evidence="8">BPL690</strain>
    </source>
</reference>
<comment type="caution">
    <text evidence="8">The sequence shown here is derived from an EMBL/GenBank/DDBJ whole genome shotgun (WGS) entry which is preliminary data.</text>
</comment>
<feature type="domain" description="NUC153" evidence="6">
    <location>
        <begin position="585"/>
        <end position="612"/>
    </location>
</feature>
<dbReference type="Pfam" id="PF08159">
    <property type="entry name" value="NUC153"/>
    <property type="match status" value="1"/>
</dbReference>
<dbReference type="PANTHER" id="PTHR12202">
    <property type="entry name" value="ESF1 HOMOLOG"/>
    <property type="match status" value="1"/>
</dbReference>
<keyword evidence="4" id="KW-0539">Nucleus</keyword>
<comment type="subcellular location">
    <subcellularLocation>
        <location evidence="1">Nucleus</location>
        <location evidence="1">Nucleolus</location>
    </subcellularLocation>
</comment>
<feature type="compositionally biased region" description="Basic and acidic residues" evidence="5">
    <location>
        <begin position="515"/>
        <end position="527"/>
    </location>
</feature>